<organism evidence="1 2">
    <name type="scientific">Rugamonas rubra</name>
    <dbReference type="NCBI Taxonomy" id="758825"/>
    <lineage>
        <taxon>Bacteria</taxon>
        <taxon>Pseudomonadati</taxon>
        <taxon>Pseudomonadota</taxon>
        <taxon>Betaproteobacteria</taxon>
        <taxon>Burkholderiales</taxon>
        <taxon>Oxalobacteraceae</taxon>
        <taxon>Telluria group</taxon>
        <taxon>Rugamonas</taxon>
    </lineage>
</organism>
<dbReference type="RefSeq" id="WP_245774173.1">
    <property type="nucleotide sequence ID" value="NZ_FOTW01000009.1"/>
</dbReference>
<gene>
    <name evidence="1" type="ORF">SAMN02982985_01878</name>
</gene>
<sequence length="172" mass="17849">MLALALAAPAGADDLAALPEPQIKAAYILNFTRYASWPAAAFADPRAPLVLCLLGQGTADIGRELHSRSAGAHPLELRSLARGEDAAACHALYISAAEKPRQAALLARLRDQAVLTIGDSAGFLNDGGMINLMLVDGSIRFEVNLNATKQSGLGLNPRVLGLAERVVGGGAK</sequence>
<evidence type="ECO:0000313" key="2">
    <source>
        <dbReference type="Proteomes" id="UP000199470"/>
    </source>
</evidence>
<keyword evidence="2" id="KW-1185">Reference proteome</keyword>
<dbReference type="STRING" id="758825.SAMN02982985_01878"/>
<dbReference type="EMBL" id="FOTW01000009">
    <property type="protein sequence ID" value="SFL88702.1"/>
    <property type="molecule type" value="Genomic_DNA"/>
</dbReference>
<name>A0A1I4LCG6_9BURK</name>
<dbReference type="AlphaFoldDB" id="A0A1I4LCG6"/>
<accession>A0A1I4LCG6</accession>
<evidence type="ECO:0008006" key="3">
    <source>
        <dbReference type="Google" id="ProtNLM"/>
    </source>
</evidence>
<dbReference type="Proteomes" id="UP000199470">
    <property type="component" value="Unassembled WGS sequence"/>
</dbReference>
<dbReference type="InterPro" id="IPR025293">
    <property type="entry name" value="YfiR/HmsC-like"/>
</dbReference>
<reference evidence="1 2" key="1">
    <citation type="submission" date="2016-10" db="EMBL/GenBank/DDBJ databases">
        <authorList>
            <person name="de Groot N.N."/>
        </authorList>
    </citation>
    <scope>NUCLEOTIDE SEQUENCE [LARGE SCALE GENOMIC DNA]</scope>
    <source>
        <strain evidence="1 2">ATCC 43154</strain>
    </source>
</reference>
<proteinExistence type="predicted"/>
<evidence type="ECO:0000313" key="1">
    <source>
        <dbReference type="EMBL" id="SFL88702.1"/>
    </source>
</evidence>
<protein>
    <recommendedName>
        <fullName evidence="3">YfiR family protein</fullName>
    </recommendedName>
</protein>
<dbReference type="Pfam" id="PF13689">
    <property type="entry name" value="DUF4154"/>
    <property type="match status" value="1"/>
</dbReference>